<dbReference type="RefSeq" id="WP_036620979.1">
    <property type="nucleotide sequence ID" value="NZ_BGML01000005.1"/>
</dbReference>
<dbReference type="SUPFAM" id="SSF82171">
    <property type="entry name" value="DPP6 N-terminal domain-like"/>
    <property type="match status" value="1"/>
</dbReference>
<reference evidence="4 6" key="2">
    <citation type="submission" date="2019-11" db="EMBL/GenBank/DDBJ databases">
        <title>Draft genome sequences of five Paenibacillus species of dairy origin.</title>
        <authorList>
            <person name="Olajide A.M."/>
            <person name="Chen S."/>
            <person name="Lapointe G."/>
        </authorList>
    </citation>
    <scope>NUCLEOTIDE SEQUENCE [LARGE SCALE GENOMIC DNA]</scope>
    <source>
        <strain evidence="4 6">3CT49</strain>
    </source>
</reference>
<organism evidence="3 5">
    <name type="scientific">Paenibacillus macerans</name>
    <name type="common">Bacillus macerans</name>
    <dbReference type="NCBI Taxonomy" id="44252"/>
    <lineage>
        <taxon>Bacteria</taxon>
        <taxon>Bacillati</taxon>
        <taxon>Bacillota</taxon>
        <taxon>Bacilli</taxon>
        <taxon>Bacillales</taxon>
        <taxon>Paenibacillaceae</taxon>
        <taxon>Paenibacillus</taxon>
    </lineage>
</organism>
<feature type="signal peptide" evidence="2">
    <location>
        <begin position="1"/>
        <end position="21"/>
    </location>
</feature>
<sequence length="273" mass="30476">MNKKALQFVIGFMICSVILSACGNITSAPASTEKTKTEVTQTKNETSPATDNSKGSQKTISLDVDGEIYKVAVKDENAEKYTFAVKTPKGMVWIPAPTLEQRPETESYPEYYPTEPFSIYLSNAKDNTLDINTSTKLLTLPLKDGEADVVVDDLFAVNDTILYHTVSDFRGGSQPLRQQLWAMNVNDPSSNKVIEEFHASGGRFYHYTVDNSEGLYVGVYTTPGNPDGSYTNEAFVYNTKTGQKEILRDFEFDSGEIQFTYEGKKHLYELTIK</sequence>
<keyword evidence="2" id="KW-0732">Signal</keyword>
<dbReference type="AlphaFoldDB" id="A0A090ZFN9"/>
<keyword evidence="5" id="KW-1185">Reference proteome</keyword>
<keyword evidence="3" id="KW-0449">Lipoprotein</keyword>
<evidence type="ECO:0000313" key="3">
    <source>
        <dbReference type="EMBL" id="KFN10109.1"/>
    </source>
</evidence>
<name>A0A090ZFN9_PAEMA</name>
<comment type="caution">
    <text evidence="3">The sequence shown here is derived from an EMBL/GenBank/DDBJ whole genome shotgun (WGS) entry which is preliminary data.</text>
</comment>
<evidence type="ECO:0000313" key="6">
    <source>
        <dbReference type="Proteomes" id="UP000442469"/>
    </source>
</evidence>
<feature type="compositionally biased region" description="Polar residues" evidence="1">
    <location>
        <begin position="47"/>
        <end position="57"/>
    </location>
</feature>
<feature type="chain" id="PRO_5038207489" evidence="2">
    <location>
        <begin position="22"/>
        <end position="273"/>
    </location>
</feature>
<dbReference type="EMBL" id="WNZZ01000026">
    <property type="protein sequence ID" value="MUG25507.1"/>
    <property type="molecule type" value="Genomic_DNA"/>
</dbReference>
<dbReference type="PATRIC" id="fig|44252.3.peg.1663"/>
<reference evidence="3 5" key="1">
    <citation type="submission" date="2014-04" db="EMBL/GenBank/DDBJ databases">
        <authorList>
            <person name="Bishop-Lilly K.A."/>
            <person name="Broomall S.M."/>
            <person name="Chain P.S."/>
            <person name="Chertkov O."/>
            <person name="Coyne S.R."/>
            <person name="Daligault H.E."/>
            <person name="Davenport K.W."/>
            <person name="Erkkila T."/>
            <person name="Frey K.G."/>
            <person name="Gibbons H.S."/>
            <person name="Gu W."/>
            <person name="Jaissle J."/>
            <person name="Johnson S.L."/>
            <person name="Koroleva G.I."/>
            <person name="Ladner J.T."/>
            <person name="Lo C.-C."/>
            <person name="Minogue T.D."/>
            <person name="Munk C."/>
            <person name="Palacios G.F."/>
            <person name="Redden C.L."/>
            <person name="Rosenzweig C.N."/>
            <person name="Scholz M.B."/>
            <person name="Teshima H."/>
            <person name="Xu Y."/>
        </authorList>
    </citation>
    <scope>NUCLEOTIDE SEQUENCE [LARGE SCALE GENOMIC DNA]</scope>
    <source>
        <strain evidence="3 5">8244</strain>
    </source>
</reference>
<protein>
    <submittedName>
        <fullName evidence="3">Putative lipoprotein</fullName>
    </submittedName>
</protein>
<dbReference type="EMBL" id="JMQA01000020">
    <property type="protein sequence ID" value="KFN10109.1"/>
    <property type="molecule type" value="Genomic_DNA"/>
</dbReference>
<dbReference type="GeneID" id="77012242"/>
<proteinExistence type="predicted"/>
<dbReference type="HOGENOM" id="CLU_1089249_0_0_9"/>
<evidence type="ECO:0000256" key="2">
    <source>
        <dbReference type="SAM" id="SignalP"/>
    </source>
</evidence>
<feature type="region of interest" description="Disordered" evidence="1">
    <location>
        <begin position="30"/>
        <end position="57"/>
    </location>
</feature>
<gene>
    <name evidence="3" type="ORF">DJ90_428</name>
    <name evidence="4" type="ORF">GNQ08_24390</name>
</gene>
<dbReference type="PROSITE" id="PS51257">
    <property type="entry name" value="PROKAR_LIPOPROTEIN"/>
    <property type="match status" value="1"/>
</dbReference>
<dbReference type="OrthoDB" id="2666863at2"/>
<evidence type="ECO:0000256" key="1">
    <source>
        <dbReference type="SAM" id="MobiDB-lite"/>
    </source>
</evidence>
<evidence type="ECO:0000313" key="5">
    <source>
        <dbReference type="Proteomes" id="UP000029278"/>
    </source>
</evidence>
<accession>A0A090ZFN9</accession>
<dbReference type="Proteomes" id="UP000029278">
    <property type="component" value="Unassembled WGS sequence"/>
</dbReference>
<evidence type="ECO:0000313" key="4">
    <source>
        <dbReference type="EMBL" id="MUG25507.1"/>
    </source>
</evidence>
<dbReference type="Proteomes" id="UP000442469">
    <property type="component" value="Unassembled WGS sequence"/>
</dbReference>